<dbReference type="OrthoDB" id="6402183at2"/>
<name>A0A5C2H4A3_9BACT</name>
<reference evidence="2" key="1">
    <citation type="submission" date="2019-09" db="EMBL/GenBank/DDBJ databases">
        <title>Complete genome sequencing of four Arcobacter species reveals a diverse suite of mobile elements.</title>
        <authorList>
            <person name="On S.L.W."/>
            <person name="Miller W.G."/>
            <person name="Biggs P."/>
            <person name="Cornelius A."/>
            <person name="Vandamme P."/>
        </authorList>
    </citation>
    <scope>NUCLEOTIDE SEQUENCE [LARGE SCALE GENOMIC DNA]</scope>
    <source>
        <strain evidence="2">LMG 26638</strain>
    </source>
</reference>
<reference evidence="1 2" key="2">
    <citation type="submission" date="2019-09" db="EMBL/GenBank/DDBJ databases">
        <title>Complete genome sequencing of four Arcobacter species reveals a diverse suite of mobile elements.</title>
        <authorList>
            <person name="Miller W.G."/>
            <person name="Yee E."/>
            <person name="Bono J.L."/>
        </authorList>
    </citation>
    <scope>NUCLEOTIDE SEQUENCE [LARGE SCALE GENOMIC DNA]</scope>
    <source>
        <strain evidence="1 2">LMG 26638</strain>
    </source>
</reference>
<evidence type="ECO:0000313" key="1">
    <source>
        <dbReference type="EMBL" id="QEP33603.1"/>
    </source>
</evidence>
<evidence type="ECO:0000313" key="2">
    <source>
        <dbReference type="Proteomes" id="UP000322726"/>
    </source>
</evidence>
<accession>A0A5C2H4A3</accession>
<dbReference type="KEGG" id="apai:APAC_0442"/>
<dbReference type="RefSeq" id="WP_130232564.1">
    <property type="nucleotide sequence ID" value="NZ_BMEF01000028.1"/>
</dbReference>
<dbReference type="Proteomes" id="UP000322726">
    <property type="component" value="Chromosome"/>
</dbReference>
<proteinExistence type="predicted"/>
<protein>
    <submittedName>
        <fullName evidence="1">Uncharacterized protein</fullName>
    </submittedName>
</protein>
<dbReference type="EMBL" id="CP035928">
    <property type="protein sequence ID" value="QEP33603.1"/>
    <property type="molecule type" value="Genomic_DNA"/>
</dbReference>
<reference evidence="1 2" key="3">
    <citation type="submission" date="2019-09" db="EMBL/GenBank/DDBJ databases">
        <title>Taxonomic note: a critical rebuttal of the proposed division of the genus Arcobacter into six genera, emended descriptions of Arcobacter anaerophilus and the genus Arcobacter, and an assessment of genus-level boundaries for Epsilonproteobacteria using in silico genomic comparator tools.</title>
        <authorList>
            <person name="On S.L.W."/>
            <person name="Miller W.G."/>
            <person name="Biggs P."/>
            <person name="Cornelius A."/>
            <person name="Vandamme P."/>
        </authorList>
    </citation>
    <scope>NUCLEOTIDE SEQUENCE [LARGE SCALE GENOMIC DNA]</scope>
    <source>
        <strain evidence="1 2">LMG 26638</strain>
    </source>
</reference>
<organism evidence="1 2">
    <name type="scientific">Malaciobacter pacificus</name>
    <dbReference type="NCBI Taxonomy" id="1080223"/>
    <lineage>
        <taxon>Bacteria</taxon>
        <taxon>Pseudomonadati</taxon>
        <taxon>Campylobacterota</taxon>
        <taxon>Epsilonproteobacteria</taxon>
        <taxon>Campylobacterales</taxon>
        <taxon>Arcobacteraceae</taxon>
        <taxon>Malaciobacter</taxon>
    </lineage>
</organism>
<dbReference type="AlphaFoldDB" id="A0A5C2H4A3"/>
<keyword evidence="2" id="KW-1185">Reference proteome</keyword>
<gene>
    <name evidence="1" type="ORF">APAC_0442</name>
</gene>
<sequence>MIKYLYIDDESNETVDSFTDGLKDENLLIEYKHVDEINSKDFFIENLNNYDGLLLDLRTDEFSKNSNFTGSVWGQHVRDLSTDSKLTVKDVPIVLFSTDLKLKATYFKDLTSNNIFDRFLTKGSTPPNAKSKLISLANGYKQIIVEKDFSKLLNINILNLDPRIFSRFEGGENIPSHEYAQMILKELIYAKGILINEKYLAARLGIDKDSSNDWSKIKEVFERAKYTGVFHDGWNRWWMFEVDKIFNEISGTYLSYLDAEERVNILKENLKLKNLNVPSLIEKNESYDYWTVCKALKKPLDPHEGFKVYTRSEPKEWQEYEYISLEAWLTQSPVIKKKNIVVHPSDKNKLNIKLEKYNDE</sequence>